<keyword evidence="3" id="KW-1185">Reference proteome</keyword>
<keyword evidence="1" id="KW-1133">Transmembrane helix</keyword>
<organism evidence="2 3">
    <name type="scientific">Nocardia otitidiscaviarum</name>
    <dbReference type="NCBI Taxonomy" id="1823"/>
    <lineage>
        <taxon>Bacteria</taxon>
        <taxon>Bacillati</taxon>
        <taxon>Actinomycetota</taxon>
        <taxon>Actinomycetes</taxon>
        <taxon>Mycobacteriales</taxon>
        <taxon>Nocardiaceae</taxon>
        <taxon>Nocardia</taxon>
    </lineage>
</organism>
<evidence type="ECO:0000313" key="3">
    <source>
        <dbReference type="Proteomes" id="UP000255467"/>
    </source>
</evidence>
<keyword evidence="1" id="KW-0812">Transmembrane</keyword>
<dbReference type="Proteomes" id="UP000255467">
    <property type="component" value="Unassembled WGS sequence"/>
</dbReference>
<proteinExistence type="predicted"/>
<name>A0A378YJC7_9NOCA</name>
<feature type="transmembrane region" description="Helical" evidence="1">
    <location>
        <begin position="6"/>
        <end position="27"/>
    </location>
</feature>
<gene>
    <name evidence="2" type="ORF">NCTC1934_02650</name>
</gene>
<evidence type="ECO:0000313" key="2">
    <source>
        <dbReference type="EMBL" id="SUA76660.1"/>
    </source>
</evidence>
<evidence type="ECO:0000256" key="1">
    <source>
        <dbReference type="SAM" id="Phobius"/>
    </source>
</evidence>
<dbReference type="RefSeq" id="WP_157533596.1">
    <property type="nucleotide sequence ID" value="NZ_UGRY01000002.1"/>
</dbReference>
<dbReference type="AlphaFoldDB" id="A0A378YJC7"/>
<protein>
    <submittedName>
        <fullName evidence="2">Uncharacterized protein</fullName>
    </submittedName>
</protein>
<dbReference type="EMBL" id="UGRY01000002">
    <property type="protein sequence ID" value="SUA76660.1"/>
    <property type="molecule type" value="Genomic_DNA"/>
</dbReference>
<sequence>MVLDSLQVLLMVYSGLAVVHVTLVSMVRRHRPRDPEVEKWTVAAIISRVQHEEAGASR</sequence>
<reference evidence="2 3" key="1">
    <citation type="submission" date="2018-06" db="EMBL/GenBank/DDBJ databases">
        <authorList>
            <consortium name="Pathogen Informatics"/>
            <person name="Doyle S."/>
        </authorList>
    </citation>
    <scope>NUCLEOTIDE SEQUENCE [LARGE SCALE GENOMIC DNA]</scope>
    <source>
        <strain evidence="2 3">NCTC1934</strain>
    </source>
</reference>
<keyword evidence="1" id="KW-0472">Membrane</keyword>
<accession>A0A378YJC7</accession>